<comment type="similarity">
    <text evidence="1">Belongs to the type-I restriction system S methylase family.</text>
</comment>
<feature type="domain" description="Type I restriction modification DNA specificity" evidence="4">
    <location>
        <begin position="14"/>
        <end position="190"/>
    </location>
</feature>
<dbReference type="OrthoDB" id="512700at2"/>
<gene>
    <name evidence="5" type="ORF">TG4357_02028</name>
</gene>
<keyword evidence="3" id="KW-0238">DNA-binding</keyword>
<proteinExistence type="inferred from homology"/>
<dbReference type="RefSeq" id="WP_058262774.1">
    <property type="nucleotide sequence ID" value="NZ_CP051181.1"/>
</dbReference>
<evidence type="ECO:0000256" key="3">
    <source>
        <dbReference type="ARBA" id="ARBA00023125"/>
    </source>
</evidence>
<dbReference type="PANTHER" id="PTHR30408:SF13">
    <property type="entry name" value="TYPE I RESTRICTION ENZYME HINDI SPECIFICITY SUBUNIT"/>
    <property type="match status" value="1"/>
</dbReference>
<dbReference type="InterPro" id="IPR052021">
    <property type="entry name" value="Type-I_RS_S_subunit"/>
</dbReference>
<keyword evidence="2" id="KW-0680">Restriction system</keyword>
<dbReference type="STRING" id="53501.SAMN04488043_11425"/>
<keyword evidence="6" id="KW-1185">Reference proteome</keyword>
<organism evidence="5 6">
    <name type="scientific">Thalassovita gelatinovora</name>
    <name type="common">Thalassobius gelatinovorus</name>
    <dbReference type="NCBI Taxonomy" id="53501"/>
    <lineage>
        <taxon>Bacteria</taxon>
        <taxon>Pseudomonadati</taxon>
        <taxon>Pseudomonadota</taxon>
        <taxon>Alphaproteobacteria</taxon>
        <taxon>Rhodobacterales</taxon>
        <taxon>Roseobacteraceae</taxon>
        <taxon>Thalassovita</taxon>
    </lineage>
</organism>
<dbReference type="EMBL" id="CYSA01000018">
    <property type="protein sequence ID" value="CUH65735.1"/>
    <property type="molecule type" value="Genomic_DNA"/>
</dbReference>
<evidence type="ECO:0000256" key="1">
    <source>
        <dbReference type="ARBA" id="ARBA00010923"/>
    </source>
</evidence>
<evidence type="ECO:0000313" key="5">
    <source>
        <dbReference type="EMBL" id="CUH65735.1"/>
    </source>
</evidence>
<evidence type="ECO:0000313" key="6">
    <source>
        <dbReference type="Proteomes" id="UP000051587"/>
    </source>
</evidence>
<dbReference type="GO" id="GO:0003677">
    <property type="term" value="F:DNA binding"/>
    <property type="evidence" value="ECO:0007669"/>
    <property type="project" value="UniProtKB-KW"/>
</dbReference>
<reference evidence="5 6" key="1">
    <citation type="submission" date="2015-09" db="EMBL/GenBank/DDBJ databases">
        <authorList>
            <consortium name="Swine Surveillance"/>
        </authorList>
    </citation>
    <scope>NUCLEOTIDE SEQUENCE [LARGE SCALE GENOMIC DNA]</scope>
    <source>
        <strain evidence="5 6">CECT 4357</strain>
    </source>
</reference>
<evidence type="ECO:0000256" key="2">
    <source>
        <dbReference type="ARBA" id="ARBA00022747"/>
    </source>
</evidence>
<evidence type="ECO:0000259" key="4">
    <source>
        <dbReference type="Pfam" id="PF01420"/>
    </source>
</evidence>
<dbReference type="Gene3D" id="1.10.287.1120">
    <property type="entry name" value="Bipartite methylase S protein"/>
    <property type="match status" value="1"/>
</dbReference>
<dbReference type="Gene3D" id="3.90.220.20">
    <property type="entry name" value="DNA methylase specificity domains"/>
    <property type="match status" value="2"/>
</dbReference>
<dbReference type="AlphaFoldDB" id="A0A0P1FBZ6"/>
<accession>A0A0P1FBZ6</accession>
<protein>
    <submittedName>
        <fullName evidence="5">EcoKI restriction-modification system protein HsdS</fullName>
    </submittedName>
</protein>
<dbReference type="GO" id="GO:0009307">
    <property type="term" value="P:DNA restriction-modification system"/>
    <property type="evidence" value="ECO:0007669"/>
    <property type="project" value="UniProtKB-KW"/>
</dbReference>
<feature type="domain" description="Type I restriction modification DNA specificity" evidence="4">
    <location>
        <begin position="297"/>
        <end position="377"/>
    </location>
</feature>
<dbReference type="InterPro" id="IPR044946">
    <property type="entry name" value="Restrct_endonuc_typeI_TRD_sf"/>
</dbReference>
<dbReference type="Proteomes" id="UP000051587">
    <property type="component" value="Unassembled WGS sequence"/>
</dbReference>
<dbReference type="Pfam" id="PF01420">
    <property type="entry name" value="Methylase_S"/>
    <property type="match status" value="2"/>
</dbReference>
<dbReference type="InterPro" id="IPR000055">
    <property type="entry name" value="Restrct_endonuc_typeI_TRD"/>
</dbReference>
<dbReference type="PANTHER" id="PTHR30408">
    <property type="entry name" value="TYPE-1 RESTRICTION ENZYME ECOKI SPECIFICITY PROTEIN"/>
    <property type="match status" value="1"/>
</dbReference>
<sequence length="397" mass="44212">MNVPALRFPEFEGEWGLSLLDSVTKRRSGHTPDKKQSGYWDGGIKWVSLADSSKLDAGYIYDTDKEISALGVKHSSAVLLPKDTVVMSRDAGVGKSAILAEEMAVSQHFIAWICDDPDHLNNWFLYNWLQIRKGFFERQAVGSTILTIGLPLFKKLKIFHPSLLEQKKIAAFLGVVDAKIAALRARVAGLERYKRGLMQALFSQTLRFTKPDGSAFPDWDSKPFSELAGLSKDRLNPTTSSEKPPLIELENLESNLGSIVGLSDLVGQLSQKTRFRAGEVLFGKLRPYLRKFARPDFDGVCSSEIWVLRGKLLSNAFLFYLVQGSQFNQLANISAGSKMPRSDWKTVAESEFEFPHPDEQAKIAEALSAMDAKIAAVGDQITKMEAFKKGLLQQMFV</sequence>
<dbReference type="SUPFAM" id="SSF116734">
    <property type="entry name" value="DNA methylase specificity domain"/>
    <property type="match status" value="2"/>
</dbReference>
<name>A0A0P1FBZ6_THAGE</name>